<evidence type="ECO:0000313" key="4">
    <source>
        <dbReference type="Proteomes" id="UP000693970"/>
    </source>
</evidence>
<protein>
    <submittedName>
        <fullName evidence="2">Uncharacterized protein</fullName>
    </submittedName>
</protein>
<organism evidence="2 4">
    <name type="scientific">Nitzschia inconspicua</name>
    <dbReference type="NCBI Taxonomy" id="303405"/>
    <lineage>
        <taxon>Eukaryota</taxon>
        <taxon>Sar</taxon>
        <taxon>Stramenopiles</taxon>
        <taxon>Ochrophyta</taxon>
        <taxon>Bacillariophyta</taxon>
        <taxon>Bacillariophyceae</taxon>
        <taxon>Bacillariophycidae</taxon>
        <taxon>Bacillariales</taxon>
        <taxon>Bacillariaceae</taxon>
        <taxon>Nitzschia</taxon>
    </lineage>
</organism>
<feature type="region of interest" description="Disordered" evidence="1">
    <location>
        <begin position="140"/>
        <end position="178"/>
    </location>
</feature>
<dbReference type="EMBL" id="JAGRRH010000010">
    <property type="protein sequence ID" value="KAG7362685.1"/>
    <property type="molecule type" value="Genomic_DNA"/>
</dbReference>
<feature type="compositionally biased region" description="Low complexity" evidence="1">
    <location>
        <begin position="141"/>
        <end position="152"/>
    </location>
</feature>
<evidence type="ECO:0000256" key="1">
    <source>
        <dbReference type="SAM" id="MobiDB-lite"/>
    </source>
</evidence>
<dbReference type="EMBL" id="JAGRRH010000063">
    <property type="protein sequence ID" value="KAG7338180.1"/>
    <property type="molecule type" value="Genomic_DNA"/>
</dbReference>
<dbReference type="AlphaFoldDB" id="A0A9K3K744"/>
<sequence>MNCPGILFEEPDVPNTCICEEGAFFVDRKPLRLALEVDRDCAADVSNLTEDSIIMSSYLNDSSLTTPSFHHNEDADDNDDRDNNSKNIFVAKGRAGVKSKWLSTVLKRRKARREGCKLLQTLEGATGTVSTPETLGTVDETCSVSSTSSNNVDPNCTSLSDGVKSPNENDNVRKRSKKAKKSLTLDVDEYDDHRFENVVQDLRGQTDLTKLEVYRNNPGRGETSSRSIADLGKLFSEVGGLSQLEELVLWNFTSDCSWMLTCFLKDRPPALRSFRLHHARGSLSKELLETLVQVPTLTDIVLEMEHDFPFDILFYSSSLRTLKINGNYDIGWKSFSRAMRILGRTNRTLQMLDLKPSIATAHVRGLAEAIQRNPTLEKLYFSFCSDYVDDSGGALVDFAKALTQNHSLKEVVNRNHRSVQVSTDNSMFAHAFLESNKTLERFEFYNKQACVDRSGREACIHDSVADATRVSIDNIMSLFALCGTNHCA</sequence>
<gene>
    <name evidence="2" type="ORF">IV203_009446</name>
    <name evidence="3" type="ORF">IV203_026045</name>
</gene>
<dbReference type="Proteomes" id="UP000693970">
    <property type="component" value="Unassembled WGS sequence"/>
</dbReference>
<comment type="caution">
    <text evidence="2">The sequence shown here is derived from an EMBL/GenBank/DDBJ whole genome shotgun (WGS) entry which is preliminary data.</text>
</comment>
<evidence type="ECO:0000313" key="3">
    <source>
        <dbReference type="EMBL" id="KAG7362685.1"/>
    </source>
</evidence>
<name>A0A9K3K744_9STRA</name>
<evidence type="ECO:0000313" key="2">
    <source>
        <dbReference type="EMBL" id="KAG7338180.1"/>
    </source>
</evidence>
<proteinExistence type="predicted"/>
<reference evidence="2" key="1">
    <citation type="journal article" date="2021" name="Sci. Rep.">
        <title>Diploid genomic architecture of Nitzschia inconspicua, an elite biomass production diatom.</title>
        <authorList>
            <person name="Oliver A."/>
            <person name="Podell S."/>
            <person name="Pinowska A."/>
            <person name="Traller J.C."/>
            <person name="Smith S.R."/>
            <person name="McClure R."/>
            <person name="Beliaev A."/>
            <person name="Bohutskyi P."/>
            <person name="Hill E.A."/>
            <person name="Rabines A."/>
            <person name="Zheng H."/>
            <person name="Allen L.Z."/>
            <person name="Kuo A."/>
            <person name="Grigoriev I.V."/>
            <person name="Allen A.E."/>
            <person name="Hazlebeck D."/>
            <person name="Allen E.E."/>
        </authorList>
    </citation>
    <scope>NUCLEOTIDE SEQUENCE</scope>
    <source>
        <strain evidence="2">Hildebrandi</strain>
    </source>
</reference>
<accession>A0A9K3K744</accession>
<reference evidence="2" key="2">
    <citation type="submission" date="2021-04" db="EMBL/GenBank/DDBJ databases">
        <authorList>
            <person name="Podell S."/>
        </authorList>
    </citation>
    <scope>NUCLEOTIDE SEQUENCE</scope>
    <source>
        <strain evidence="2">Hildebrandi</strain>
    </source>
</reference>
<keyword evidence="4" id="KW-1185">Reference proteome</keyword>